<accession>A0ACC2VM59</accession>
<dbReference type="Proteomes" id="UP001227268">
    <property type="component" value="Unassembled WGS sequence"/>
</dbReference>
<keyword evidence="2" id="KW-1185">Reference proteome</keyword>
<evidence type="ECO:0000313" key="1">
    <source>
        <dbReference type="EMBL" id="KAJ9100478.1"/>
    </source>
</evidence>
<name>A0ACC2VM59_9TREE</name>
<evidence type="ECO:0000313" key="2">
    <source>
        <dbReference type="Proteomes" id="UP001227268"/>
    </source>
</evidence>
<gene>
    <name evidence="1" type="ORF">QFC21_003517</name>
</gene>
<organism evidence="1 2">
    <name type="scientific">Naganishia friedmannii</name>
    <dbReference type="NCBI Taxonomy" id="89922"/>
    <lineage>
        <taxon>Eukaryota</taxon>
        <taxon>Fungi</taxon>
        <taxon>Dikarya</taxon>
        <taxon>Basidiomycota</taxon>
        <taxon>Agaricomycotina</taxon>
        <taxon>Tremellomycetes</taxon>
        <taxon>Filobasidiales</taxon>
        <taxon>Filobasidiaceae</taxon>
        <taxon>Naganishia</taxon>
    </lineage>
</organism>
<proteinExistence type="predicted"/>
<sequence>MPKRSADSEPQQTQPTRKSVGGNAAPATGGDEGMGEFEDQWEDDLSDEEIVNAGDLEGDDGVMLDDEIIPAAEDSDPTAGQNASDAPTYLPGHSRPLEEDETLEPDNSVYQSLHRLAYTWPCLSFDVLRDNLGWERGRFPHTAWVVAGTQAGESDGGAGGMSVRGKDEVVVMRLGGLSRTQKDGNDSDDESDDEDDDADGTDEDAHLEYLSIPHTGSVNRIRAAPQPPSPALLPPTPTPYHVASMSETGKVHIFDVRPLIDQLEQPGSQGITQRLERAKKPLHTITNHGRNEGFALDWAGSYANGSQMPSDLRLLTGDVASKIFLTTATNTGFHTNPNPYISHTSSVEDLQWSPSEPTVFASASADRSLKIWDIRVKSRKNVTGIDGAHSGDVNVISWNKGVGYLVVSGGDEGGLKTWDLRSLKADIKSSPTPVAHFQWHNQPITSVEWSPHDTSLFLASSADDSVTMWDLSVEADEDESASNATRNIVDAQGRMVAVPPQLLFVHQGQRDVKEVHWHPQVPGMVVSTAGDGFNVFKTISA</sequence>
<protein>
    <submittedName>
        <fullName evidence="1">Uncharacterized protein</fullName>
    </submittedName>
</protein>
<dbReference type="EMBL" id="JASBWT010000011">
    <property type="protein sequence ID" value="KAJ9100478.1"/>
    <property type="molecule type" value="Genomic_DNA"/>
</dbReference>
<comment type="caution">
    <text evidence="1">The sequence shown here is derived from an EMBL/GenBank/DDBJ whole genome shotgun (WGS) entry which is preliminary data.</text>
</comment>
<reference evidence="1" key="1">
    <citation type="submission" date="2023-04" db="EMBL/GenBank/DDBJ databases">
        <title>Draft Genome sequencing of Naganishia species isolated from polar environments using Oxford Nanopore Technology.</title>
        <authorList>
            <person name="Leo P."/>
            <person name="Venkateswaran K."/>
        </authorList>
    </citation>
    <scope>NUCLEOTIDE SEQUENCE</scope>
    <source>
        <strain evidence="1">MNA-CCFEE 5423</strain>
    </source>
</reference>